<feature type="region of interest" description="Disordered" evidence="8">
    <location>
        <begin position="127"/>
        <end position="164"/>
    </location>
</feature>
<reference evidence="11 12" key="1">
    <citation type="journal article" date="2010" name="Plant Cell">
        <title>The Chlorella variabilis NC64A genome reveals adaptation to photosymbiosis, coevolution with viruses, and cryptic sex.</title>
        <authorList>
            <person name="Blanc G."/>
            <person name="Duncan G."/>
            <person name="Agarkova I."/>
            <person name="Borodovsky M."/>
            <person name="Gurnon J."/>
            <person name="Kuo A."/>
            <person name="Lindquist E."/>
            <person name="Lucas S."/>
            <person name="Pangilinan J."/>
            <person name="Polle J."/>
            <person name="Salamov A."/>
            <person name="Terry A."/>
            <person name="Yamada T."/>
            <person name="Dunigan D.D."/>
            <person name="Grigoriev I.V."/>
            <person name="Claverie J.M."/>
            <person name="Van Etten J.L."/>
        </authorList>
    </citation>
    <scope>NUCLEOTIDE SEQUENCE [LARGE SCALE GENOMIC DNA]</scope>
    <source>
        <strain evidence="11 12">NC64A</strain>
    </source>
</reference>
<evidence type="ECO:0000256" key="1">
    <source>
        <dbReference type="ARBA" id="ARBA00004141"/>
    </source>
</evidence>
<evidence type="ECO:0000256" key="3">
    <source>
        <dbReference type="ARBA" id="ARBA00007282"/>
    </source>
</evidence>
<dbReference type="EMBL" id="GL433840">
    <property type="protein sequence ID" value="EFN57210.1"/>
    <property type="molecule type" value="Genomic_DNA"/>
</dbReference>
<dbReference type="Proteomes" id="UP000008141">
    <property type="component" value="Unassembled WGS sequence"/>
</dbReference>
<keyword evidence="4" id="KW-0808">Transferase</keyword>
<evidence type="ECO:0000313" key="11">
    <source>
        <dbReference type="EMBL" id="EFN57210.1"/>
    </source>
</evidence>
<dbReference type="STRING" id="554065.E1ZA63"/>
<feature type="transmembrane region" description="Helical" evidence="9">
    <location>
        <begin position="12"/>
        <end position="35"/>
    </location>
</feature>
<dbReference type="AlphaFoldDB" id="E1ZA63"/>
<name>E1ZA63_CHLVA</name>
<dbReference type="GeneID" id="17356666"/>
<keyword evidence="12" id="KW-1185">Reference proteome</keyword>
<dbReference type="PANTHER" id="PTHR31595">
    <property type="entry name" value="LONG-CHAIN-ALCOHOL O-FATTY-ACYLTRANSFERASE 3-RELATED"/>
    <property type="match status" value="1"/>
</dbReference>
<evidence type="ECO:0000259" key="10">
    <source>
        <dbReference type="Pfam" id="PF13813"/>
    </source>
</evidence>
<feature type="transmembrane region" description="Helical" evidence="9">
    <location>
        <begin position="171"/>
        <end position="192"/>
    </location>
</feature>
<feature type="transmembrane region" description="Helical" evidence="9">
    <location>
        <begin position="204"/>
        <end position="230"/>
    </location>
</feature>
<dbReference type="InterPro" id="IPR032805">
    <property type="entry name" value="Wax_synthase_dom"/>
</dbReference>
<accession>E1ZA63</accession>
<dbReference type="InterPro" id="IPR044851">
    <property type="entry name" value="Wax_synthase"/>
</dbReference>
<dbReference type="eggNOG" id="ENOG502QSCR">
    <property type="taxonomic scope" value="Eukaryota"/>
</dbReference>
<comment type="pathway">
    <text evidence="2">Secondary metabolite biosynthesis.</text>
</comment>
<dbReference type="PANTHER" id="PTHR31595:SF57">
    <property type="entry name" value="OS04G0481900 PROTEIN"/>
    <property type="match status" value="1"/>
</dbReference>
<keyword evidence="7 9" id="KW-0472">Membrane</keyword>
<dbReference type="Pfam" id="PF13813">
    <property type="entry name" value="MBOAT_2"/>
    <property type="match status" value="1"/>
</dbReference>
<evidence type="ECO:0000256" key="4">
    <source>
        <dbReference type="ARBA" id="ARBA00022679"/>
    </source>
</evidence>
<feature type="compositionally biased region" description="Low complexity" evidence="8">
    <location>
        <begin position="149"/>
        <end position="159"/>
    </location>
</feature>
<comment type="similarity">
    <text evidence="3">Belongs to the wax synthase family.</text>
</comment>
<dbReference type="OrthoDB" id="1077582at2759"/>
<comment type="subcellular location">
    <subcellularLocation>
        <location evidence="1">Membrane</location>
        <topology evidence="1">Multi-pass membrane protein</topology>
    </subcellularLocation>
</comment>
<dbReference type="KEGG" id="cvr:CHLNCDRAFT_143650"/>
<keyword evidence="5 9" id="KW-0812">Transmembrane</keyword>
<organism evidence="12">
    <name type="scientific">Chlorella variabilis</name>
    <name type="common">Green alga</name>
    <dbReference type="NCBI Taxonomy" id="554065"/>
    <lineage>
        <taxon>Eukaryota</taxon>
        <taxon>Viridiplantae</taxon>
        <taxon>Chlorophyta</taxon>
        <taxon>core chlorophytes</taxon>
        <taxon>Trebouxiophyceae</taxon>
        <taxon>Chlorellales</taxon>
        <taxon>Chlorellaceae</taxon>
        <taxon>Chlorella clade</taxon>
        <taxon>Chlorella</taxon>
    </lineage>
</organism>
<feature type="domain" description="Wax synthase" evidence="10">
    <location>
        <begin position="233"/>
        <end position="326"/>
    </location>
</feature>
<feature type="transmembrane region" description="Helical" evidence="9">
    <location>
        <begin position="352"/>
        <end position="372"/>
    </location>
</feature>
<evidence type="ECO:0000256" key="2">
    <source>
        <dbReference type="ARBA" id="ARBA00005179"/>
    </source>
</evidence>
<feature type="transmembrane region" description="Helical" evidence="9">
    <location>
        <begin position="320"/>
        <end position="340"/>
    </location>
</feature>
<protein>
    <recommendedName>
        <fullName evidence="10">Wax synthase domain-containing protein</fullName>
    </recommendedName>
</protein>
<evidence type="ECO:0000256" key="6">
    <source>
        <dbReference type="ARBA" id="ARBA00022989"/>
    </source>
</evidence>
<proteinExistence type="inferred from homology"/>
<dbReference type="GO" id="GO:0016020">
    <property type="term" value="C:membrane"/>
    <property type="evidence" value="ECO:0007669"/>
    <property type="project" value="UniProtKB-SubCell"/>
</dbReference>
<dbReference type="GO" id="GO:0008374">
    <property type="term" value="F:O-acyltransferase activity"/>
    <property type="evidence" value="ECO:0007669"/>
    <property type="project" value="InterPro"/>
</dbReference>
<dbReference type="InParanoid" id="E1ZA63"/>
<keyword evidence="6 9" id="KW-1133">Transmembrane helix</keyword>
<sequence length="405" mass="42896">MAEELCHTSLGITYAQALGYSLAALLGCGLWLWAWGRCLQPGPWRLAAAAPVVALNFALPKLFCRWEDSTTIVFSWAVNRGSLCMQPFSPSQFVAAYIFPITPLIGSTTGSPPLSTTATDGMPAEPVAAAATDSKAANGSGSSGGDGDGAAQAAQPRGASKGRLSEDAGSLNAMLAAWLAKNAGIAFLVWLLQHPLPGLLESFVYGLALYALLSLIMDGPAALVIGATGLRVSPHFDRPWRSTSVASFWSKRWDLAAGNTLRQLVYDSVVDGSLMAPPAGVPQARPTALRQLVGSLASFGASGLFHEFIFWYLTGHTTRGVWLSFFLAQAPIIVAERLALSALKRRGILLPDWLRVCVSMLLVVATAQHLFWAPCKKHGVADSVVNNVHRGIQGTMKSAGLIARA</sequence>
<gene>
    <name evidence="11" type="ORF">CHLNCDRAFT_143650</name>
</gene>
<evidence type="ECO:0000256" key="9">
    <source>
        <dbReference type="SAM" id="Phobius"/>
    </source>
</evidence>
<dbReference type="GO" id="GO:0006629">
    <property type="term" value="P:lipid metabolic process"/>
    <property type="evidence" value="ECO:0007669"/>
    <property type="project" value="InterPro"/>
</dbReference>
<evidence type="ECO:0000313" key="12">
    <source>
        <dbReference type="Proteomes" id="UP000008141"/>
    </source>
</evidence>
<evidence type="ECO:0000256" key="5">
    <source>
        <dbReference type="ARBA" id="ARBA00022692"/>
    </source>
</evidence>
<dbReference type="RefSeq" id="XP_005849312.1">
    <property type="nucleotide sequence ID" value="XM_005849250.1"/>
</dbReference>
<feature type="transmembrane region" description="Helical" evidence="9">
    <location>
        <begin position="292"/>
        <end position="314"/>
    </location>
</feature>
<evidence type="ECO:0000256" key="7">
    <source>
        <dbReference type="ARBA" id="ARBA00023136"/>
    </source>
</evidence>
<evidence type="ECO:0000256" key="8">
    <source>
        <dbReference type="SAM" id="MobiDB-lite"/>
    </source>
</evidence>